<gene>
    <name evidence="1" type="ORF">C8D72_1531</name>
</gene>
<proteinExistence type="predicted"/>
<comment type="caution">
    <text evidence="1">The sequence shown here is derived from an EMBL/GenBank/DDBJ whole genome shotgun (WGS) entry which is preliminary data.</text>
</comment>
<evidence type="ECO:0000313" key="1">
    <source>
        <dbReference type="EMBL" id="REC94705.1"/>
    </source>
</evidence>
<keyword evidence="2" id="KW-1185">Reference proteome</keyword>
<sequence length="448" mass="50895">MSEHINSPPPSLEALIHGFMHDRFQTKTEKLAPDDPVYLKLQQQFEPQTWLADAAHRVSQLQVVTHSLKAIHPDAKGTNLYVEPGQLKRNELVGSHCLPADFDGDVVGNAAALDVYKFLKLQWEGRSLLERALEGDQALIEALSDDRAEAQSWVQAFANIVEPKGTPSSHARGKQLYWLVGDEPGDNANYHLLAPLYATALAHPFHARVSEARFGEHAKTGRKARRDNAAFEGGYADYLNLAVQKFGGTKPQNISQLNSERGGQNYLLASLPPHWQSRDVYPPMRDALQTFGRRQEVRRTLDDLKRFLESDPAANRHTRDRRDDLTAMLVDELMLFIFDIHSVPAGWTTDERCQLAAEEQYWLDPRRAELDAEFAEARRQSDWHDKISARAAQWLNRTLNRDSPLNLGDVEHEHWKGRFDSVLKSFRRQLDDLQDTLRDDDEDEGAAA</sequence>
<dbReference type="OrthoDB" id="9815616at2"/>
<dbReference type="Pfam" id="PF09611">
    <property type="entry name" value="Cas_Csy1"/>
    <property type="match status" value="1"/>
</dbReference>
<dbReference type="NCBIfam" id="TIGR02564">
    <property type="entry name" value="cas_Csy1"/>
    <property type="match status" value="1"/>
</dbReference>
<evidence type="ECO:0000313" key="2">
    <source>
        <dbReference type="Proteomes" id="UP000256334"/>
    </source>
</evidence>
<organism evidence="1 2">
    <name type="scientific">Kushneria indalinina DSM 14324</name>
    <dbReference type="NCBI Taxonomy" id="1122140"/>
    <lineage>
        <taxon>Bacteria</taxon>
        <taxon>Pseudomonadati</taxon>
        <taxon>Pseudomonadota</taxon>
        <taxon>Gammaproteobacteria</taxon>
        <taxon>Oceanospirillales</taxon>
        <taxon>Halomonadaceae</taxon>
        <taxon>Kushneria</taxon>
    </lineage>
</organism>
<dbReference type="EMBL" id="QRDJ01000007">
    <property type="protein sequence ID" value="REC94705.1"/>
    <property type="molecule type" value="Genomic_DNA"/>
</dbReference>
<accession>A0A3D9DVL7</accession>
<dbReference type="Proteomes" id="UP000256334">
    <property type="component" value="Unassembled WGS sequence"/>
</dbReference>
<dbReference type="RefSeq" id="WP_115853811.1">
    <property type="nucleotide sequence ID" value="NZ_QRDJ01000007.1"/>
</dbReference>
<dbReference type="AlphaFoldDB" id="A0A3D9DVL7"/>
<reference evidence="1 2" key="1">
    <citation type="submission" date="2018-07" db="EMBL/GenBank/DDBJ databases">
        <title>Genomic Encyclopedia of Type Strains, Phase IV (KMG-IV): sequencing the most valuable type-strain genomes for metagenomic binning, comparative biology and taxonomic classification.</title>
        <authorList>
            <person name="Goeker M."/>
        </authorList>
    </citation>
    <scope>NUCLEOTIDE SEQUENCE [LARGE SCALE GENOMIC DNA]</scope>
    <source>
        <strain evidence="1 2">DSM 14324</strain>
    </source>
</reference>
<dbReference type="InterPro" id="IPR013397">
    <property type="entry name" value="CRISPR-assoc_prot_Csy1"/>
</dbReference>
<protein>
    <submittedName>
        <fullName evidence="1">CRISPR-associated Csy1 family protein</fullName>
    </submittedName>
</protein>
<name>A0A3D9DVL7_9GAMM</name>